<evidence type="ECO:0000259" key="2">
    <source>
        <dbReference type="PROSITE" id="PS50042"/>
    </source>
</evidence>
<evidence type="ECO:0000313" key="3">
    <source>
        <dbReference type="EMBL" id="CAE8595025.1"/>
    </source>
</evidence>
<feature type="region of interest" description="Disordered" evidence="1">
    <location>
        <begin position="108"/>
        <end position="132"/>
    </location>
</feature>
<feature type="region of interest" description="Disordered" evidence="1">
    <location>
        <begin position="66"/>
        <end position="89"/>
    </location>
</feature>
<feature type="domain" description="Cyclic nucleotide-binding" evidence="2">
    <location>
        <begin position="165"/>
        <end position="281"/>
    </location>
</feature>
<dbReference type="InterPro" id="IPR018490">
    <property type="entry name" value="cNMP-bd_dom_sf"/>
</dbReference>
<dbReference type="PANTHER" id="PTHR11635:SF152">
    <property type="entry name" value="CAMP-DEPENDENT PROTEIN KINASE TYPE I REGULATORY SUBUNIT-RELATED"/>
    <property type="match status" value="1"/>
</dbReference>
<comment type="caution">
    <text evidence="3">The sequence shown here is derived from an EMBL/GenBank/DDBJ whole genome shotgun (WGS) entry which is preliminary data.</text>
</comment>
<dbReference type="GO" id="GO:0005952">
    <property type="term" value="C:cAMP-dependent protein kinase complex"/>
    <property type="evidence" value="ECO:0007669"/>
    <property type="project" value="InterPro"/>
</dbReference>
<feature type="non-terminal residue" evidence="3">
    <location>
        <position position="1"/>
    </location>
</feature>
<accession>A0A813E8P4</accession>
<keyword evidence="4" id="KW-1185">Reference proteome</keyword>
<evidence type="ECO:0000256" key="1">
    <source>
        <dbReference type="SAM" id="MobiDB-lite"/>
    </source>
</evidence>
<organism evidence="3 4">
    <name type="scientific">Polarella glacialis</name>
    <name type="common">Dinoflagellate</name>
    <dbReference type="NCBI Taxonomy" id="89957"/>
    <lineage>
        <taxon>Eukaryota</taxon>
        <taxon>Sar</taxon>
        <taxon>Alveolata</taxon>
        <taxon>Dinophyceae</taxon>
        <taxon>Suessiales</taxon>
        <taxon>Suessiaceae</taxon>
        <taxon>Polarella</taxon>
    </lineage>
</organism>
<protein>
    <recommendedName>
        <fullName evidence="2">Cyclic nucleotide-binding domain-containing protein</fullName>
    </recommendedName>
</protein>
<dbReference type="InterPro" id="IPR000595">
    <property type="entry name" value="cNMP-bd_dom"/>
</dbReference>
<dbReference type="PROSITE" id="PS00888">
    <property type="entry name" value="CNMP_BINDING_1"/>
    <property type="match status" value="1"/>
</dbReference>
<name>A0A813E8P4_POLGL</name>
<reference evidence="3" key="1">
    <citation type="submission" date="2021-02" db="EMBL/GenBank/DDBJ databases">
        <authorList>
            <person name="Dougan E. K."/>
            <person name="Rhodes N."/>
            <person name="Thang M."/>
            <person name="Chan C."/>
        </authorList>
    </citation>
    <scope>NUCLEOTIDE SEQUENCE</scope>
</reference>
<sequence length="392" mass="42448">ASFAGFEGAPSHAKRSASFKDQSTEDSESDAACAVLAAAQEAAAAVIATDPDTAAEVLAAAKEAAAAVADMQRSRSHSESFEDDLSSEEEDKVEKEFEKRSVIVAQKSQARLSGSGAKTADESRRRSAAYNGDSRRRRFTVSVTKVAIAPPPANDVLELLNKVPFFADFSMQERLKLSGAVKCNRYEPDEIVTNWGCPHDAVHMIVSGTGKVCVPQELHQMMSGDFFGEEALRYAGALSQHQVVATGGRLTTISIDRSTFKALNLNKKSVQKHTVSKFARKQEPIATSSELDPSVKDGICTATNRPVREFTQTAQDKEMIITSLRNNKVIADVLSLSQTQFEMICDRVHMVAISHGEALCTKGEKGNALFILHEGVLDIQLPEDKVVHLPPG</sequence>
<feature type="region of interest" description="Disordered" evidence="1">
    <location>
        <begin position="1"/>
        <end position="31"/>
    </location>
</feature>
<dbReference type="PANTHER" id="PTHR11635">
    <property type="entry name" value="CAMP-DEPENDENT PROTEIN KINASE REGULATORY CHAIN"/>
    <property type="match status" value="1"/>
</dbReference>
<dbReference type="SUPFAM" id="SSF51206">
    <property type="entry name" value="cAMP-binding domain-like"/>
    <property type="match status" value="2"/>
</dbReference>
<dbReference type="Proteomes" id="UP000654075">
    <property type="component" value="Unassembled WGS sequence"/>
</dbReference>
<dbReference type="GO" id="GO:0005829">
    <property type="term" value="C:cytosol"/>
    <property type="evidence" value="ECO:0007669"/>
    <property type="project" value="TreeGrafter"/>
</dbReference>
<dbReference type="GO" id="GO:0030552">
    <property type="term" value="F:cAMP binding"/>
    <property type="evidence" value="ECO:0007669"/>
    <property type="project" value="TreeGrafter"/>
</dbReference>
<feature type="domain" description="Cyclic nucleotide-binding" evidence="2">
    <location>
        <begin position="335"/>
        <end position="392"/>
    </location>
</feature>
<dbReference type="InterPro" id="IPR018488">
    <property type="entry name" value="cNMP-bd_CS"/>
</dbReference>
<dbReference type="InterPro" id="IPR014710">
    <property type="entry name" value="RmlC-like_jellyroll"/>
</dbReference>
<dbReference type="AlphaFoldDB" id="A0A813E8P4"/>
<dbReference type="InterPro" id="IPR050503">
    <property type="entry name" value="cAMP-dep_PK_reg_su-like"/>
</dbReference>
<gene>
    <name evidence="3" type="ORF">PGLA1383_LOCUS13545</name>
</gene>
<feature type="non-terminal residue" evidence="3">
    <location>
        <position position="392"/>
    </location>
</feature>
<dbReference type="EMBL" id="CAJNNV010007517">
    <property type="protein sequence ID" value="CAE8595025.1"/>
    <property type="molecule type" value="Genomic_DNA"/>
</dbReference>
<proteinExistence type="predicted"/>
<dbReference type="CDD" id="cd00038">
    <property type="entry name" value="CAP_ED"/>
    <property type="match status" value="1"/>
</dbReference>
<dbReference type="PROSITE" id="PS50042">
    <property type="entry name" value="CNMP_BINDING_3"/>
    <property type="match status" value="2"/>
</dbReference>
<dbReference type="GO" id="GO:0034236">
    <property type="term" value="F:protein kinase A catalytic subunit binding"/>
    <property type="evidence" value="ECO:0007669"/>
    <property type="project" value="TreeGrafter"/>
</dbReference>
<dbReference type="Gene3D" id="2.60.120.10">
    <property type="entry name" value="Jelly Rolls"/>
    <property type="match status" value="2"/>
</dbReference>
<evidence type="ECO:0000313" key="4">
    <source>
        <dbReference type="Proteomes" id="UP000654075"/>
    </source>
</evidence>
<dbReference type="GO" id="GO:0004862">
    <property type="term" value="F:cAMP-dependent protein kinase inhibitor activity"/>
    <property type="evidence" value="ECO:0007669"/>
    <property type="project" value="TreeGrafter"/>
</dbReference>